<evidence type="ECO:0000313" key="1">
    <source>
        <dbReference type="EMBL" id="DAF49771.1"/>
    </source>
</evidence>
<accession>A0A8S5SG06</accession>
<organism evidence="1">
    <name type="scientific">Siphoviridae sp. ctXfh4</name>
    <dbReference type="NCBI Taxonomy" id="2827887"/>
    <lineage>
        <taxon>Viruses</taxon>
        <taxon>Duplodnaviria</taxon>
        <taxon>Heunggongvirae</taxon>
        <taxon>Uroviricota</taxon>
        <taxon>Caudoviricetes</taxon>
    </lineage>
</organism>
<dbReference type="EMBL" id="BK032587">
    <property type="protein sequence ID" value="DAF49771.1"/>
    <property type="molecule type" value="Genomic_DNA"/>
</dbReference>
<protein>
    <submittedName>
        <fullName evidence="1">Uncharacterized protein</fullName>
    </submittedName>
</protein>
<name>A0A8S5SG06_9CAUD</name>
<proteinExistence type="predicted"/>
<sequence length="58" mass="6825">MKKYIVFDSRNNIVGRFETEEEVLKGLGLKIKSTDYIRLAARGIIDRLNSYKIYELDK</sequence>
<reference evidence="1" key="1">
    <citation type="journal article" date="2021" name="Proc. Natl. Acad. Sci. U.S.A.">
        <title>A Catalog of Tens of Thousands of Viruses from Human Metagenomes Reveals Hidden Associations with Chronic Diseases.</title>
        <authorList>
            <person name="Tisza M.J."/>
            <person name="Buck C.B."/>
        </authorList>
    </citation>
    <scope>NUCLEOTIDE SEQUENCE</scope>
    <source>
        <strain evidence="1">CtXfh4</strain>
    </source>
</reference>